<organism evidence="2 3">
    <name type="scientific">Trifolium medium</name>
    <dbReference type="NCBI Taxonomy" id="97028"/>
    <lineage>
        <taxon>Eukaryota</taxon>
        <taxon>Viridiplantae</taxon>
        <taxon>Streptophyta</taxon>
        <taxon>Embryophyta</taxon>
        <taxon>Tracheophyta</taxon>
        <taxon>Spermatophyta</taxon>
        <taxon>Magnoliopsida</taxon>
        <taxon>eudicotyledons</taxon>
        <taxon>Gunneridae</taxon>
        <taxon>Pentapetalae</taxon>
        <taxon>rosids</taxon>
        <taxon>fabids</taxon>
        <taxon>Fabales</taxon>
        <taxon>Fabaceae</taxon>
        <taxon>Papilionoideae</taxon>
        <taxon>50 kb inversion clade</taxon>
        <taxon>NPAAA clade</taxon>
        <taxon>Hologalegina</taxon>
        <taxon>IRL clade</taxon>
        <taxon>Trifolieae</taxon>
        <taxon>Trifolium</taxon>
    </lineage>
</organism>
<feature type="non-terminal residue" evidence="2">
    <location>
        <position position="143"/>
    </location>
</feature>
<dbReference type="AlphaFoldDB" id="A0A392PJJ7"/>
<accession>A0A392PJJ7</accession>
<evidence type="ECO:0000313" key="3">
    <source>
        <dbReference type="Proteomes" id="UP000265520"/>
    </source>
</evidence>
<keyword evidence="3" id="KW-1185">Reference proteome</keyword>
<dbReference type="Proteomes" id="UP000265520">
    <property type="component" value="Unassembled WGS sequence"/>
</dbReference>
<sequence length="143" mass="16410">LEDLQLLNSSLTLSSRDSDAIQMFQSLSLPKLTRAEITDSLWSHFPLKALSTVKSLSLDTLKLNTHDQTDDDEDDEDNPRQRTYIDIPIFHNLIHLKLNNSWNLVVQMLHHCPKLQSLELSKGSRHSRVDDQENSVEEPELVP</sequence>
<dbReference type="EMBL" id="LXQA010083422">
    <property type="protein sequence ID" value="MCI12253.1"/>
    <property type="molecule type" value="Genomic_DNA"/>
</dbReference>
<feature type="compositionally biased region" description="Acidic residues" evidence="1">
    <location>
        <begin position="132"/>
        <end position="143"/>
    </location>
</feature>
<evidence type="ECO:0000256" key="1">
    <source>
        <dbReference type="SAM" id="MobiDB-lite"/>
    </source>
</evidence>
<name>A0A392PJJ7_9FABA</name>
<protein>
    <submittedName>
        <fullName evidence="2">F-box protein</fullName>
    </submittedName>
</protein>
<reference evidence="2 3" key="1">
    <citation type="journal article" date="2018" name="Front. Plant Sci.">
        <title>Red Clover (Trifolium pratense) and Zigzag Clover (T. medium) - A Picture of Genomic Similarities and Differences.</title>
        <authorList>
            <person name="Dluhosova J."/>
            <person name="Istvanek J."/>
            <person name="Nedelnik J."/>
            <person name="Repkova J."/>
        </authorList>
    </citation>
    <scope>NUCLEOTIDE SEQUENCE [LARGE SCALE GENOMIC DNA]</scope>
    <source>
        <strain evidence="3">cv. 10/8</strain>
        <tissue evidence="2">Leaf</tissue>
    </source>
</reference>
<feature type="region of interest" description="Disordered" evidence="1">
    <location>
        <begin position="122"/>
        <end position="143"/>
    </location>
</feature>
<evidence type="ECO:0000313" key="2">
    <source>
        <dbReference type="EMBL" id="MCI12253.1"/>
    </source>
</evidence>
<proteinExistence type="predicted"/>
<feature type="non-terminal residue" evidence="2">
    <location>
        <position position="1"/>
    </location>
</feature>
<comment type="caution">
    <text evidence="2">The sequence shown here is derived from an EMBL/GenBank/DDBJ whole genome shotgun (WGS) entry which is preliminary data.</text>
</comment>